<evidence type="ECO:0000313" key="2">
    <source>
        <dbReference type="EMBL" id="KYQ58663.1"/>
    </source>
</evidence>
<evidence type="ECO:0000256" key="1">
    <source>
        <dbReference type="SAM" id="MobiDB-lite"/>
    </source>
</evidence>
<evidence type="ECO:0000313" key="3">
    <source>
        <dbReference type="Proteomes" id="UP000075809"/>
    </source>
</evidence>
<dbReference type="AlphaFoldDB" id="A0A151XE79"/>
<gene>
    <name evidence="2" type="ORF">ALC60_02310</name>
</gene>
<name>A0A151XE79_9HYME</name>
<accession>A0A151XE79</accession>
<feature type="region of interest" description="Disordered" evidence="1">
    <location>
        <begin position="249"/>
        <end position="281"/>
    </location>
</feature>
<feature type="compositionally biased region" description="Polar residues" evidence="1">
    <location>
        <begin position="249"/>
        <end position="261"/>
    </location>
</feature>
<protein>
    <submittedName>
        <fullName evidence="2">Uncharacterized protein</fullName>
    </submittedName>
</protein>
<organism evidence="2 3">
    <name type="scientific">Mycetomoellerius zeteki</name>
    <dbReference type="NCBI Taxonomy" id="64791"/>
    <lineage>
        <taxon>Eukaryota</taxon>
        <taxon>Metazoa</taxon>
        <taxon>Ecdysozoa</taxon>
        <taxon>Arthropoda</taxon>
        <taxon>Hexapoda</taxon>
        <taxon>Insecta</taxon>
        <taxon>Pterygota</taxon>
        <taxon>Neoptera</taxon>
        <taxon>Endopterygota</taxon>
        <taxon>Hymenoptera</taxon>
        <taxon>Apocrita</taxon>
        <taxon>Aculeata</taxon>
        <taxon>Formicoidea</taxon>
        <taxon>Formicidae</taxon>
        <taxon>Myrmicinae</taxon>
        <taxon>Mycetomoellerius</taxon>
    </lineage>
</organism>
<keyword evidence="3" id="KW-1185">Reference proteome</keyword>
<sequence length="281" mass="31104">MSGHFSHKLRGSGESVVSSVYIHSMYIHSTYYRSRQRVLQPEDVIAGNYDRIERFHRRQTHCVQAGHDAAACNDALGRASRFINACIRRHGAFRWKTRRGRTESVSGISLGSTDAPTARSWTSKMESNAPCDESGVRKKSADMSALNAALCRSGIILWLAVVLLLASRSTHSGEFLQKYLGVLLALFLSSDFNALDTLEPPYKTPSNLFACLPSSLATGRALPHNAHLWHRSCRGPRCFPMDLAHHIRSSTTLGSPSNGRSPPSYREPRLKRGLQLSSLVS</sequence>
<reference evidence="2 3" key="1">
    <citation type="submission" date="2015-09" db="EMBL/GenBank/DDBJ databases">
        <title>Trachymyrmex zeteki WGS genome.</title>
        <authorList>
            <person name="Nygaard S."/>
            <person name="Hu H."/>
            <person name="Boomsma J."/>
            <person name="Zhang G."/>
        </authorList>
    </citation>
    <scope>NUCLEOTIDE SEQUENCE [LARGE SCALE GENOMIC DNA]</scope>
    <source>
        <strain evidence="2">Tzet28-1</strain>
        <tissue evidence="2">Whole body</tissue>
    </source>
</reference>
<dbReference type="EMBL" id="KQ982254">
    <property type="protein sequence ID" value="KYQ58663.1"/>
    <property type="molecule type" value="Genomic_DNA"/>
</dbReference>
<proteinExistence type="predicted"/>
<dbReference type="Proteomes" id="UP000075809">
    <property type="component" value="Unassembled WGS sequence"/>
</dbReference>